<dbReference type="OrthoDB" id="674231at2"/>
<evidence type="ECO:0000313" key="2">
    <source>
        <dbReference type="EMBL" id="TXR55767.1"/>
    </source>
</evidence>
<sequence>MMAADRCPFCLHPIDGSPEARQPSRDHVFLQALGGVATTPVCKTCNDTFGADVEGRLLRPRKILSIAKVAAGRMDSAPGYLKADGSRGVFNFRDGTVQFSPPLTSFATKTEEGLHIRAAPDQIEGVVPHVRRWATKHGGDPDAAEAQLRAAPRGSLGNDLFVMDHDVELDQLARLAAKVALAAGCRVSDDFRDAQPLADSLREVAWGRAEADLLFGLEPLQHIDALLAELTAKAVGEVAPRFAPVALESQVVFCPLGDSTIIFVHLVGFPLTFGGMKCPGTQPARWGHTPVLVRDAPGSPQIVALQDWLLPRLHAQPDWRDGEVESAQ</sequence>
<keyword evidence="2" id="KW-0378">Hydrolase</keyword>
<dbReference type="GO" id="GO:0004519">
    <property type="term" value="F:endonuclease activity"/>
    <property type="evidence" value="ECO:0007669"/>
    <property type="project" value="UniProtKB-KW"/>
</dbReference>
<accession>A0A5C8ZD79</accession>
<evidence type="ECO:0000313" key="3">
    <source>
        <dbReference type="Proteomes" id="UP000321234"/>
    </source>
</evidence>
<keyword evidence="2" id="KW-0540">Nuclease</keyword>
<dbReference type="Proteomes" id="UP000321234">
    <property type="component" value="Unassembled WGS sequence"/>
</dbReference>
<dbReference type="InterPro" id="IPR029471">
    <property type="entry name" value="HNH_5"/>
</dbReference>
<evidence type="ECO:0000259" key="1">
    <source>
        <dbReference type="Pfam" id="PF14279"/>
    </source>
</evidence>
<name>A0A5C8ZD79_9ACTN</name>
<keyword evidence="2" id="KW-0255">Endonuclease</keyword>
<proteinExistence type="predicted"/>
<feature type="domain" description="HNH endonuclease 5" evidence="1">
    <location>
        <begin position="22"/>
        <end position="59"/>
    </location>
</feature>
<keyword evidence="3" id="KW-1185">Reference proteome</keyword>
<gene>
    <name evidence="2" type="ORF">FMM08_13165</name>
</gene>
<dbReference type="EMBL" id="VKAC01000007">
    <property type="protein sequence ID" value="TXR55767.1"/>
    <property type="molecule type" value="Genomic_DNA"/>
</dbReference>
<reference evidence="2 3" key="1">
    <citation type="submission" date="2019-07" db="EMBL/GenBank/DDBJ databases">
        <title>Quadrisphaera sp. strain DD2A genome sequencing and assembly.</title>
        <authorList>
            <person name="Kim I."/>
        </authorList>
    </citation>
    <scope>NUCLEOTIDE SEQUENCE [LARGE SCALE GENOMIC DNA]</scope>
    <source>
        <strain evidence="2 3">DD2A</strain>
    </source>
</reference>
<protein>
    <submittedName>
        <fullName evidence="2">HNH endonuclease</fullName>
    </submittedName>
</protein>
<comment type="caution">
    <text evidence="2">The sequence shown here is derived from an EMBL/GenBank/DDBJ whole genome shotgun (WGS) entry which is preliminary data.</text>
</comment>
<dbReference type="AlphaFoldDB" id="A0A5C8ZD79"/>
<dbReference type="Pfam" id="PF14279">
    <property type="entry name" value="HNH_5"/>
    <property type="match status" value="1"/>
</dbReference>
<organism evidence="2 3">
    <name type="scientific">Quadrisphaera setariae</name>
    <dbReference type="NCBI Taxonomy" id="2593304"/>
    <lineage>
        <taxon>Bacteria</taxon>
        <taxon>Bacillati</taxon>
        <taxon>Actinomycetota</taxon>
        <taxon>Actinomycetes</taxon>
        <taxon>Kineosporiales</taxon>
        <taxon>Kineosporiaceae</taxon>
        <taxon>Quadrisphaera</taxon>
    </lineage>
</organism>